<organism evidence="1 2">
    <name type="scientific">Chromohalobacter japonicus</name>
    <dbReference type="NCBI Taxonomy" id="223900"/>
    <lineage>
        <taxon>Bacteria</taxon>
        <taxon>Pseudomonadati</taxon>
        <taxon>Pseudomonadota</taxon>
        <taxon>Gammaproteobacteria</taxon>
        <taxon>Oceanospirillales</taxon>
        <taxon>Halomonadaceae</taxon>
        <taxon>Chromohalobacter</taxon>
    </lineage>
</organism>
<name>A0A1Q8TES9_9GAMM</name>
<evidence type="ECO:0000313" key="2">
    <source>
        <dbReference type="Proteomes" id="UP000186806"/>
    </source>
</evidence>
<accession>A0A1Q8TES9</accession>
<keyword evidence="2" id="KW-1185">Reference proteome</keyword>
<comment type="caution">
    <text evidence="1">The sequence shown here is derived from an EMBL/GenBank/DDBJ whole genome shotgun (WGS) entry which is preliminary data.</text>
</comment>
<evidence type="ECO:0000313" key="1">
    <source>
        <dbReference type="EMBL" id="OLO12191.1"/>
    </source>
</evidence>
<dbReference type="Proteomes" id="UP000186806">
    <property type="component" value="Unassembled WGS sequence"/>
</dbReference>
<reference evidence="1 2" key="1">
    <citation type="submission" date="2016-12" db="EMBL/GenBank/DDBJ databases">
        <title>Draft genome sequences of strains Salinicola socius SMB35, Salinicola sp. MH3R3-1 and Chromohalobacter sp. SMB17 from the Verkhnekamsk potash mining region of Russia.</title>
        <authorList>
            <person name="Mavrodi D.V."/>
            <person name="Olsson B.E."/>
            <person name="Korsakova E.S."/>
            <person name="Pyankova A."/>
            <person name="Mavrodi O.V."/>
            <person name="Plotnikova E.G."/>
        </authorList>
    </citation>
    <scope>NUCLEOTIDE SEQUENCE [LARGE SCALE GENOMIC DNA]</scope>
    <source>
        <strain evidence="1 2">SMB17</strain>
    </source>
</reference>
<dbReference type="AlphaFoldDB" id="A0A1Q8TES9"/>
<sequence length="103" mass="11743">MIVRFWPEAEPQAAFSEVGLFGNQNTVCKPTTPKWSHIIERLKQVWEIGARAPDYLAPAKGGLMVMFLLSLTATYLLPRNDATKNGHRSDELSGRFYWDSWSE</sequence>
<dbReference type="RefSeq" id="WP_075368590.1">
    <property type="nucleotide sequence ID" value="NZ_MSDQ01000009.1"/>
</dbReference>
<protein>
    <submittedName>
        <fullName evidence="1">Uncharacterized protein</fullName>
    </submittedName>
</protein>
<gene>
    <name evidence="1" type="ORF">BTW10_05765</name>
</gene>
<proteinExistence type="predicted"/>
<dbReference type="EMBL" id="MSDQ01000009">
    <property type="protein sequence ID" value="OLO12191.1"/>
    <property type="molecule type" value="Genomic_DNA"/>
</dbReference>